<name>B3E1M8_TRIL1</name>
<dbReference type="InterPro" id="IPR050109">
    <property type="entry name" value="HTH-type_TetR-like_transc_reg"/>
</dbReference>
<dbReference type="Proteomes" id="UP000002420">
    <property type="component" value="Chromosome"/>
</dbReference>
<dbReference type="Pfam" id="PF00440">
    <property type="entry name" value="TetR_N"/>
    <property type="match status" value="1"/>
</dbReference>
<dbReference type="Pfam" id="PF09209">
    <property type="entry name" value="CecR_C"/>
    <property type="match status" value="1"/>
</dbReference>
<evidence type="ECO:0000256" key="2">
    <source>
        <dbReference type="PROSITE-ProRule" id="PRU00335"/>
    </source>
</evidence>
<accession>B3E1M8</accession>
<dbReference type="InterPro" id="IPR015292">
    <property type="entry name" value="Tscrpt_reg_YbiH_C"/>
</dbReference>
<dbReference type="Gene3D" id="1.10.357.10">
    <property type="entry name" value="Tetracycline Repressor, domain 2"/>
    <property type="match status" value="1"/>
</dbReference>
<organism evidence="4 5">
    <name type="scientific">Trichlorobacter lovleyi (strain ATCC BAA-1151 / DSM 17278 / SZ)</name>
    <name type="common">Geobacter lovleyi</name>
    <dbReference type="NCBI Taxonomy" id="398767"/>
    <lineage>
        <taxon>Bacteria</taxon>
        <taxon>Pseudomonadati</taxon>
        <taxon>Thermodesulfobacteriota</taxon>
        <taxon>Desulfuromonadia</taxon>
        <taxon>Geobacterales</taxon>
        <taxon>Geobacteraceae</taxon>
        <taxon>Trichlorobacter</taxon>
    </lineage>
</organism>
<feature type="domain" description="HTH tetR-type" evidence="3">
    <location>
        <begin position="7"/>
        <end position="67"/>
    </location>
</feature>
<dbReference type="RefSeq" id="WP_012468477.1">
    <property type="nucleotide sequence ID" value="NC_010814.1"/>
</dbReference>
<proteinExistence type="predicted"/>
<gene>
    <name evidence="4" type="ordered locus">Glov_0392</name>
</gene>
<evidence type="ECO:0000313" key="4">
    <source>
        <dbReference type="EMBL" id="ACD94120.1"/>
    </source>
</evidence>
<evidence type="ECO:0000259" key="3">
    <source>
        <dbReference type="PROSITE" id="PS50977"/>
    </source>
</evidence>
<dbReference type="GO" id="GO:0003700">
    <property type="term" value="F:DNA-binding transcription factor activity"/>
    <property type="evidence" value="ECO:0007669"/>
    <property type="project" value="TreeGrafter"/>
</dbReference>
<dbReference type="STRING" id="398767.Glov_0392"/>
<sequence length="213" mass="23634">MVRKKSDIKKEKLLGAASDVFAEKGFRDATVAEICSRAGANVSAVNYHFGSKEALYQETWRHSFSESLKAFPLDGGVGATASAEERLRGQLTSMIQRIADENNRDFFIAQMELINPTGLLQEVMQAELIPMRQQTLALVRELLGPEASEAEVQFCEISTISMCVHPMVMQRIARRTQGRGMPVVIEDITAFAEHVVRFALAGIKAHRIKGRTP</sequence>
<dbReference type="InterPro" id="IPR009057">
    <property type="entry name" value="Homeodomain-like_sf"/>
</dbReference>
<dbReference type="PANTHER" id="PTHR30055">
    <property type="entry name" value="HTH-TYPE TRANSCRIPTIONAL REGULATOR RUTR"/>
    <property type="match status" value="1"/>
</dbReference>
<dbReference type="HOGENOM" id="CLU_069356_16_1_7"/>
<dbReference type="AlphaFoldDB" id="B3E1M8"/>
<reference evidence="4 5" key="1">
    <citation type="submission" date="2008-05" db="EMBL/GenBank/DDBJ databases">
        <title>Complete sequence of chromosome of Geobacter lovleyi SZ.</title>
        <authorList>
            <consortium name="US DOE Joint Genome Institute"/>
            <person name="Lucas S."/>
            <person name="Copeland A."/>
            <person name="Lapidus A."/>
            <person name="Glavina del Rio T."/>
            <person name="Dalin E."/>
            <person name="Tice H."/>
            <person name="Bruce D."/>
            <person name="Goodwin L."/>
            <person name="Pitluck S."/>
            <person name="Chertkov O."/>
            <person name="Meincke L."/>
            <person name="Brettin T."/>
            <person name="Detter J.C."/>
            <person name="Han C."/>
            <person name="Tapia R."/>
            <person name="Kuske C.R."/>
            <person name="Schmutz J."/>
            <person name="Larimer F."/>
            <person name="Land M."/>
            <person name="Hauser L."/>
            <person name="Kyrpides N."/>
            <person name="Mikhailova N."/>
            <person name="Sung Y."/>
            <person name="Fletcher K.E."/>
            <person name="Ritalahti K.M."/>
            <person name="Loeffler F.E."/>
            <person name="Richardson P."/>
        </authorList>
    </citation>
    <scope>NUCLEOTIDE SEQUENCE [LARGE SCALE GENOMIC DNA]</scope>
    <source>
        <strain evidence="5">ATCC BAA-1151 / DSM 17278 / SZ</strain>
    </source>
</reference>
<dbReference type="eggNOG" id="COG1309">
    <property type="taxonomic scope" value="Bacteria"/>
</dbReference>
<feature type="DNA-binding region" description="H-T-H motif" evidence="2">
    <location>
        <begin position="30"/>
        <end position="49"/>
    </location>
</feature>
<dbReference type="EMBL" id="CP001089">
    <property type="protein sequence ID" value="ACD94120.1"/>
    <property type="molecule type" value="Genomic_DNA"/>
</dbReference>
<dbReference type="GO" id="GO:0000976">
    <property type="term" value="F:transcription cis-regulatory region binding"/>
    <property type="evidence" value="ECO:0007669"/>
    <property type="project" value="TreeGrafter"/>
</dbReference>
<dbReference type="InterPro" id="IPR036271">
    <property type="entry name" value="Tet_transcr_reg_TetR-rel_C_sf"/>
</dbReference>
<keyword evidence="1 2" id="KW-0238">DNA-binding</keyword>
<evidence type="ECO:0000313" key="5">
    <source>
        <dbReference type="Proteomes" id="UP000002420"/>
    </source>
</evidence>
<dbReference type="PRINTS" id="PR00455">
    <property type="entry name" value="HTHTETR"/>
</dbReference>
<dbReference type="PROSITE" id="PS50977">
    <property type="entry name" value="HTH_TETR_2"/>
    <property type="match status" value="1"/>
</dbReference>
<dbReference type="KEGG" id="glo:Glov_0392"/>
<dbReference type="PANTHER" id="PTHR30055:SF235">
    <property type="entry name" value="TRANSCRIPTIONAL REGULATORY PROTEIN"/>
    <property type="match status" value="1"/>
</dbReference>
<dbReference type="SUPFAM" id="SSF48498">
    <property type="entry name" value="Tetracyclin repressor-like, C-terminal domain"/>
    <property type="match status" value="1"/>
</dbReference>
<dbReference type="OrthoDB" id="9790413at2"/>
<evidence type="ECO:0000256" key="1">
    <source>
        <dbReference type="ARBA" id="ARBA00023125"/>
    </source>
</evidence>
<dbReference type="SUPFAM" id="SSF46689">
    <property type="entry name" value="Homeodomain-like"/>
    <property type="match status" value="1"/>
</dbReference>
<keyword evidence="5" id="KW-1185">Reference proteome</keyword>
<dbReference type="Gene3D" id="1.10.10.60">
    <property type="entry name" value="Homeodomain-like"/>
    <property type="match status" value="1"/>
</dbReference>
<dbReference type="InterPro" id="IPR001647">
    <property type="entry name" value="HTH_TetR"/>
</dbReference>
<protein>
    <submittedName>
        <fullName evidence="4">Transcriptional regulator, TetR family</fullName>
    </submittedName>
</protein>